<comment type="caution">
    <text evidence="8">Lacks conserved residue(s) required for the propagation of feature annotation.</text>
</comment>
<dbReference type="Pfam" id="PF00089">
    <property type="entry name" value="Trypsin"/>
    <property type="match status" value="1"/>
</dbReference>
<feature type="disulfide bond" evidence="8">
    <location>
        <begin position="33"/>
        <end position="51"/>
    </location>
</feature>
<dbReference type="RefSeq" id="XP_034245918.1">
    <property type="nucleotide sequence ID" value="XM_034390027.1"/>
</dbReference>
<comment type="subcellular location">
    <subcellularLocation>
        <location evidence="2">Endomembrane system</location>
    </subcellularLocation>
    <subcellularLocation>
        <location evidence="1">Membrane</location>
        <topology evidence="1">Single-pass membrane protein</topology>
    </subcellularLocation>
</comment>
<dbReference type="InterPro" id="IPR043504">
    <property type="entry name" value="Peptidase_S1_PA_chymotrypsin"/>
</dbReference>
<dbReference type="GO" id="GO:0004252">
    <property type="term" value="F:serine-type endopeptidase activity"/>
    <property type="evidence" value="ECO:0007669"/>
    <property type="project" value="InterPro"/>
</dbReference>
<evidence type="ECO:0000256" key="4">
    <source>
        <dbReference type="ARBA" id="ARBA00022737"/>
    </source>
</evidence>
<dbReference type="InterPro" id="IPR023415">
    <property type="entry name" value="LDLR_class-A_CS"/>
</dbReference>
<dbReference type="InterPro" id="IPR018114">
    <property type="entry name" value="TRYPSIN_HIS"/>
</dbReference>
<keyword evidence="7 8" id="KW-1015">Disulfide bond</keyword>
<dbReference type="InterPro" id="IPR009003">
    <property type="entry name" value="Peptidase_S1_PA"/>
</dbReference>
<dbReference type="PROSITE" id="PS01209">
    <property type="entry name" value="LDLRA_1"/>
    <property type="match status" value="4"/>
</dbReference>
<gene>
    <name evidence="12" type="primary">LOC117647989</name>
</gene>
<feature type="signal peptide" evidence="9">
    <location>
        <begin position="1"/>
        <end position="17"/>
    </location>
</feature>
<keyword evidence="4" id="KW-0677">Repeat</keyword>
<name>A0A6P8Z0F0_THRPL</name>
<dbReference type="PANTHER" id="PTHR24270">
    <property type="entry name" value="LOW-DENSITY LIPOPROTEIN RECEPTOR-RELATED"/>
    <property type="match status" value="1"/>
</dbReference>
<feature type="disulfide bond" evidence="8">
    <location>
        <begin position="623"/>
        <end position="641"/>
    </location>
</feature>
<dbReference type="Pfam" id="PF00057">
    <property type="entry name" value="Ldl_recept_a"/>
    <property type="match status" value="5"/>
</dbReference>
<dbReference type="SMART" id="SM00020">
    <property type="entry name" value="Tryp_SPc"/>
    <property type="match status" value="1"/>
</dbReference>
<evidence type="ECO:0000256" key="5">
    <source>
        <dbReference type="ARBA" id="ARBA00022989"/>
    </source>
</evidence>
<feature type="disulfide bond" evidence="8">
    <location>
        <begin position="443"/>
        <end position="461"/>
    </location>
</feature>
<evidence type="ECO:0000256" key="9">
    <source>
        <dbReference type="SAM" id="SignalP"/>
    </source>
</evidence>
<dbReference type="InterPro" id="IPR002172">
    <property type="entry name" value="LDrepeatLR_classA_rpt"/>
</dbReference>
<keyword evidence="3" id="KW-0812">Transmembrane</keyword>
<dbReference type="GO" id="GO:0006508">
    <property type="term" value="P:proteolysis"/>
    <property type="evidence" value="ECO:0007669"/>
    <property type="project" value="InterPro"/>
</dbReference>
<feature type="disulfide bond" evidence="8">
    <location>
        <begin position="213"/>
        <end position="231"/>
    </location>
</feature>
<evidence type="ECO:0000256" key="3">
    <source>
        <dbReference type="ARBA" id="ARBA00022692"/>
    </source>
</evidence>
<dbReference type="InterPro" id="IPR036055">
    <property type="entry name" value="LDL_receptor-like_sf"/>
</dbReference>
<dbReference type="SMART" id="SM00192">
    <property type="entry name" value="LDLa"/>
    <property type="match status" value="5"/>
</dbReference>
<dbReference type="KEGG" id="tpal:117647989"/>
<feature type="disulfide bond" evidence="8">
    <location>
        <begin position="206"/>
        <end position="218"/>
    </location>
</feature>
<dbReference type="InParanoid" id="A0A6P8Z0F0"/>
<dbReference type="PROSITE" id="PS50068">
    <property type="entry name" value="LDLRA_2"/>
    <property type="match status" value="5"/>
</dbReference>
<dbReference type="CDD" id="cd00190">
    <property type="entry name" value="Tryp_SPc"/>
    <property type="match status" value="1"/>
</dbReference>
<evidence type="ECO:0000259" key="10">
    <source>
        <dbReference type="PROSITE" id="PS50240"/>
    </source>
</evidence>
<reference evidence="12" key="1">
    <citation type="submission" date="2025-08" db="UniProtKB">
        <authorList>
            <consortium name="RefSeq"/>
        </authorList>
    </citation>
    <scope>IDENTIFICATION</scope>
    <source>
        <tissue evidence="12">Total insect</tissue>
    </source>
</reference>
<dbReference type="InterPro" id="IPR001254">
    <property type="entry name" value="Trypsin_dom"/>
</dbReference>
<accession>A0A6P8Z0F0</accession>
<evidence type="ECO:0000313" key="12">
    <source>
        <dbReference type="RefSeq" id="XP_034245918.1"/>
    </source>
</evidence>
<feature type="disulfide bond" evidence="8">
    <location>
        <begin position="436"/>
        <end position="448"/>
    </location>
</feature>
<keyword evidence="5" id="KW-1133">Transmembrane helix</keyword>
<proteinExistence type="predicted"/>
<dbReference type="GeneID" id="117647989"/>
<organism evidence="12">
    <name type="scientific">Thrips palmi</name>
    <name type="common">Melon thrips</name>
    <dbReference type="NCBI Taxonomy" id="161013"/>
    <lineage>
        <taxon>Eukaryota</taxon>
        <taxon>Metazoa</taxon>
        <taxon>Ecdysozoa</taxon>
        <taxon>Arthropoda</taxon>
        <taxon>Hexapoda</taxon>
        <taxon>Insecta</taxon>
        <taxon>Pterygota</taxon>
        <taxon>Neoptera</taxon>
        <taxon>Paraneoptera</taxon>
        <taxon>Thysanoptera</taxon>
        <taxon>Terebrantia</taxon>
        <taxon>Thripoidea</taxon>
        <taxon>Thripidae</taxon>
        <taxon>Thrips</taxon>
    </lineage>
</organism>
<evidence type="ECO:0000256" key="1">
    <source>
        <dbReference type="ARBA" id="ARBA00004167"/>
    </source>
</evidence>
<dbReference type="Gene3D" id="4.10.400.10">
    <property type="entry name" value="Low-density Lipoprotein Receptor"/>
    <property type="match status" value="3"/>
</dbReference>
<dbReference type="GO" id="GO:0016192">
    <property type="term" value="P:vesicle-mediated transport"/>
    <property type="evidence" value="ECO:0007669"/>
    <property type="project" value="UniProtKB-ARBA"/>
</dbReference>
<dbReference type="PRINTS" id="PR00261">
    <property type="entry name" value="LDLRECEPTOR"/>
</dbReference>
<dbReference type="Gene3D" id="2.40.128.620">
    <property type="match status" value="2"/>
</dbReference>
<keyword evidence="11" id="KW-1185">Reference proteome</keyword>
<feature type="disulfide bond" evidence="8">
    <location>
        <begin position="387"/>
        <end position="399"/>
    </location>
</feature>
<evidence type="ECO:0000256" key="8">
    <source>
        <dbReference type="PROSITE-ProRule" id="PRU00124"/>
    </source>
</evidence>
<sequence length="979" mass="106613">MPLRGVVVMLACAPFLAQVFTSASDCGWRRYQCTSGQCIAAQYLCDGEKECADGSDESEAACGRTPTTQLPVGNVVTVKVRRGNEHEDVNFHICSSAACSSLSLAGHSPKKSLRYIAYVKNNAQGDHGQKHHETFQKDPNGWTSFPEGELVFEVQHRPNELAVWLAGHPDKAAVVPVQEPSDKLLVKHNYWSVSMPVEFIGNKAACSDTEFRCLDGDCIDSVRRCDGQKHCGDNSDEDVKLCDGAPSTVLPKGNVVTVGVYRKQFHGDVEFHLCTSSDCSVLRVAGNDAASNLAYTAIVKANARGGNGTNYAQTFEKDAVSWRWFPEGEVEFEAQHRPSELAVWLRGHPDKAAAVPVEEKKYMLLRVLPRHRRTDMPVTFEGNAPACGDSQFRCGDGECVAAALRCDGRRDCVDGSDEDDILAMCQWVAAPASTNCTFRHYQCTSGQCIDSDLRCDGRKQCDDGSDESDSACGRPTTTQLLVGNVVTVKVQKKKVQGNVRINLCSSTACSGLSIGGSSANKSLAYVAYVRSNERGDFGRKHHQMFENDFKGWTSFPEGELVFEVQHRPNELAVWLAGHPDKAAVVPVQEPSDKLLVTPYLRSYVMPVEFIGNKAECSDTEFRCLDGDCIDSVRRCDGHKHCGDNSDEDVKLCDGAIVGCGRGGPGPATLVQNGNKTSIESVPWHAGIFVEANGRLQNVCGGSLVSPCIVVTAAHCLLQGKIFVALGKFLSGWHSESGEDVHKTEVKRIIKHPHYLGYISKLVSDIAVLELKNCSPISKKISPICIDKNVKPVLSADVKVAGWGNETTVLTDLASVTLRQLTFDDCLALMTKNGPHVAYVTLDKFCAQRKRGTPESGLLQGDSGGGAVVMQHGSWFLAGVVSARLKDGDDRDIYALTDVSHLSSRRPSCGSSAKRCRSGIPSWRRCSAWGPPRGVNHCAFWCTREYMSTECASEEEPGHDRNMLSGFKLSNQKPLFNQPA</sequence>
<dbReference type="SUPFAM" id="SSF57424">
    <property type="entry name" value="LDL receptor-like module"/>
    <property type="match status" value="5"/>
</dbReference>
<dbReference type="CDD" id="cd00112">
    <property type="entry name" value="LDLa"/>
    <property type="match status" value="5"/>
</dbReference>
<feature type="disulfide bond" evidence="8">
    <location>
        <begin position="26"/>
        <end position="38"/>
    </location>
</feature>
<feature type="disulfide bond" evidence="8">
    <location>
        <begin position="616"/>
        <end position="628"/>
    </location>
</feature>
<evidence type="ECO:0000256" key="2">
    <source>
        <dbReference type="ARBA" id="ARBA00004308"/>
    </source>
</evidence>
<dbReference type="PROSITE" id="PS50240">
    <property type="entry name" value="TRYPSIN_DOM"/>
    <property type="match status" value="1"/>
</dbReference>
<feature type="disulfide bond" evidence="8">
    <location>
        <begin position="394"/>
        <end position="412"/>
    </location>
</feature>
<feature type="domain" description="Peptidase S1" evidence="10">
    <location>
        <begin position="670"/>
        <end position="922"/>
    </location>
</feature>
<dbReference type="InterPro" id="IPR050685">
    <property type="entry name" value="LDLR"/>
</dbReference>
<dbReference type="GO" id="GO:0012505">
    <property type="term" value="C:endomembrane system"/>
    <property type="evidence" value="ECO:0007669"/>
    <property type="project" value="UniProtKB-SubCell"/>
</dbReference>
<dbReference type="OrthoDB" id="2019384at2759"/>
<dbReference type="Gene3D" id="2.40.10.10">
    <property type="entry name" value="Trypsin-like serine proteases"/>
    <property type="match status" value="1"/>
</dbReference>
<dbReference type="Proteomes" id="UP000515158">
    <property type="component" value="Unplaced"/>
</dbReference>
<dbReference type="SUPFAM" id="SSF50494">
    <property type="entry name" value="Trypsin-like serine proteases"/>
    <property type="match status" value="1"/>
</dbReference>
<dbReference type="AlphaFoldDB" id="A0A6P8Z0F0"/>
<keyword evidence="9" id="KW-0732">Signal</keyword>
<feature type="chain" id="PRO_5028208574" evidence="9">
    <location>
        <begin position="18"/>
        <end position="979"/>
    </location>
</feature>
<dbReference type="GO" id="GO:0005886">
    <property type="term" value="C:plasma membrane"/>
    <property type="evidence" value="ECO:0007669"/>
    <property type="project" value="TreeGrafter"/>
</dbReference>
<evidence type="ECO:0000256" key="7">
    <source>
        <dbReference type="ARBA" id="ARBA00023157"/>
    </source>
</evidence>
<keyword evidence="6" id="KW-0472">Membrane</keyword>
<evidence type="ECO:0000256" key="6">
    <source>
        <dbReference type="ARBA" id="ARBA00023136"/>
    </source>
</evidence>
<dbReference type="PROSITE" id="PS00134">
    <property type="entry name" value="TRYPSIN_HIS"/>
    <property type="match status" value="1"/>
</dbReference>
<evidence type="ECO:0000313" key="11">
    <source>
        <dbReference type="Proteomes" id="UP000515158"/>
    </source>
</evidence>
<protein>
    <submittedName>
        <fullName evidence="12">Uncharacterized protein LOC117647989 isoform X1</fullName>
    </submittedName>
</protein>